<dbReference type="SUPFAM" id="SSF63829">
    <property type="entry name" value="Calcium-dependent phosphotriesterase"/>
    <property type="match status" value="1"/>
</dbReference>
<dbReference type="EMBL" id="FZNY01000003">
    <property type="protein sequence ID" value="SNR85726.1"/>
    <property type="molecule type" value="Genomic_DNA"/>
</dbReference>
<dbReference type="Gene3D" id="2.130.10.10">
    <property type="entry name" value="YVTN repeat-like/Quinoprotein amine dehydrogenase"/>
    <property type="match status" value="4"/>
</dbReference>
<evidence type="ECO:0000313" key="3">
    <source>
        <dbReference type="Proteomes" id="UP000198379"/>
    </source>
</evidence>
<proteinExistence type="predicted"/>
<dbReference type="InterPro" id="IPR015943">
    <property type="entry name" value="WD40/YVTN_repeat-like_dom_sf"/>
</dbReference>
<evidence type="ECO:0000313" key="2">
    <source>
        <dbReference type="EMBL" id="SNR85726.1"/>
    </source>
</evidence>
<sequence>MFIFNEHNISFMKNNVLLHRMKYYILLVSICITSCIDQDGTNVQEEITIAKNVNSQKKQTTPQLVEYPTIQLTAPPISDFVRRIFQDSNGNLWLGTNGDGVARYNGKFLEYFTFKEGFGGAAVRSILEDRDKNIWFGTNGGVTKYDGTTFTNYTEKEGLADNNVWSMTIDKDGMLWIGTLQGINTFDGASFKSFLLPETEEDHRRGVTSKKIVHSIMQDSKNRMWFGTNGGAYIYDGKTLTNLSEKDGLSDNSVNDILEDTQGNFWLATHFKGISKYDGTTFTNYTKDGVIAGDEVWSLYEDQNGHIWFPAEHYGVYRYDGTTFTNFYKDQGLTTNGVQSVFQDRQGKIWAGGWQGLFRKEKNTFVSVSINGPWK</sequence>
<keyword evidence="1" id="KW-0597">Phosphoprotein</keyword>
<dbReference type="PANTHER" id="PTHR43547:SF2">
    <property type="entry name" value="HYBRID SIGNAL TRANSDUCTION HISTIDINE KINASE C"/>
    <property type="match status" value="1"/>
</dbReference>
<dbReference type="PANTHER" id="PTHR43547">
    <property type="entry name" value="TWO-COMPONENT HISTIDINE KINASE"/>
    <property type="match status" value="1"/>
</dbReference>
<dbReference type="OrthoDB" id="799853at2"/>
<dbReference type="Proteomes" id="UP000198379">
    <property type="component" value="Unassembled WGS sequence"/>
</dbReference>
<dbReference type="Pfam" id="PF07494">
    <property type="entry name" value="Reg_prop"/>
    <property type="match status" value="7"/>
</dbReference>
<reference evidence="2 3" key="1">
    <citation type="submission" date="2017-06" db="EMBL/GenBank/DDBJ databases">
        <authorList>
            <person name="Kim H.J."/>
            <person name="Triplett B.A."/>
        </authorList>
    </citation>
    <scope>NUCLEOTIDE SEQUENCE [LARGE SCALE GENOMIC DNA]</scope>
    <source>
        <strain evidence="2 3">DSM 25597</strain>
    </source>
</reference>
<dbReference type="GO" id="GO:0000155">
    <property type="term" value="F:phosphorelay sensor kinase activity"/>
    <property type="evidence" value="ECO:0007669"/>
    <property type="project" value="TreeGrafter"/>
</dbReference>
<accession>A0A238ZQJ6</accession>
<gene>
    <name evidence="2" type="ORF">SAMN06265376_103444</name>
</gene>
<keyword evidence="3" id="KW-1185">Reference proteome</keyword>
<protein>
    <submittedName>
        <fullName evidence="2">Two component regulator propeller</fullName>
    </submittedName>
</protein>
<dbReference type="AlphaFoldDB" id="A0A238ZQJ6"/>
<dbReference type="InterPro" id="IPR011110">
    <property type="entry name" value="Reg_prop"/>
</dbReference>
<organism evidence="2 3">
    <name type="scientific">Dokdonia pacifica</name>
    <dbReference type="NCBI Taxonomy" id="1627892"/>
    <lineage>
        <taxon>Bacteria</taxon>
        <taxon>Pseudomonadati</taxon>
        <taxon>Bacteroidota</taxon>
        <taxon>Flavobacteriia</taxon>
        <taxon>Flavobacteriales</taxon>
        <taxon>Flavobacteriaceae</taxon>
        <taxon>Dokdonia</taxon>
    </lineage>
</organism>
<evidence type="ECO:0000256" key="1">
    <source>
        <dbReference type="ARBA" id="ARBA00022553"/>
    </source>
</evidence>
<name>A0A238ZQJ6_9FLAO</name>